<dbReference type="FunFam" id="1.10.340.30:FF:000002">
    <property type="entry name" value="Adenine DNA glycosylase"/>
    <property type="match status" value="1"/>
</dbReference>
<dbReference type="GO" id="GO:0006298">
    <property type="term" value="P:mismatch repair"/>
    <property type="evidence" value="ECO:0007669"/>
    <property type="project" value="TreeGrafter"/>
</dbReference>
<keyword evidence="7" id="KW-0479">Metal-binding</keyword>
<sequence length="402" mass="45459">MTYSSFSFSNALLAWFDQHGRKNLPWQKNKSIYSVWISEIMLQQTQVATVIPYYDTFMQRFASVTDLANAPVDEVLHLWTGLGYYARARNLHKAAQQVRDLHAGNFPTTFDEVIALPGIGRSTAAAVLSLSLDQAFAIMDGNVKRVLTRYMAIEGWTGTKKIEDRLWIEAEALKPAAVKLDESIENELTEQEYKAKSHAPRYGDYTQAIMDLGATICTRSKPKCDDCPMQSHCLAFAQGKQAEFPFKKPKKQIPTKYTTMLIPSFNGQVLMQQRPPSGIWGGLWGFLETGFDKESEKTTAQALLMLENSLLKVNLQDAKVRELVTFKHTFSHFHLLIFPVLIELKEPPVQTVNESNAEFDGAFYNAVDKSPTNQLWFDSYNPSKIGLSAPTMKILEMLKSDY</sequence>
<dbReference type="OrthoDB" id="9802365at2"/>
<evidence type="ECO:0000256" key="6">
    <source>
        <dbReference type="ARBA" id="ARBA00022485"/>
    </source>
</evidence>
<dbReference type="InterPro" id="IPR023170">
    <property type="entry name" value="HhH_base_excis_C"/>
</dbReference>
<dbReference type="InterPro" id="IPR011257">
    <property type="entry name" value="DNA_glycosylase"/>
</dbReference>
<dbReference type="SUPFAM" id="SSF48150">
    <property type="entry name" value="DNA-glycosylase"/>
    <property type="match status" value="1"/>
</dbReference>
<evidence type="ECO:0000256" key="12">
    <source>
        <dbReference type="ARBA" id="ARBA00023204"/>
    </source>
</evidence>
<dbReference type="Pfam" id="PF14815">
    <property type="entry name" value="NUDIX_4"/>
    <property type="match status" value="1"/>
</dbReference>
<dbReference type="Pfam" id="PF00730">
    <property type="entry name" value="HhH-GPD"/>
    <property type="match status" value="1"/>
</dbReference>
<dbReference type="EC" id="3.2.2.31" evidence="4 14"/>
<evidence type="ECO:0000259" key="15">
    <source>
        <dbReference type="SMART" id="SM00478"/>
    </source>
</evidence>
<dbReference type="STRING" id="1121922.GCA_000428905_03489"/>
<keyword evidence="10 14" id="KW-0408">Iron</keyword>
<protein>
    <recommendedName>
        <fullName evidence="5 14">Adenine DNA glycosylase</fullName>
        <ecNumber evidence="4 14">3.2.2.31</ecNumber>
    </recommendedName>
</protein>
<evidence type="ECO:0000256" key="9">
    <source>
        <dbReference type="ARBA" id="ARBA00022801"/>
    </source>
</evidence>
<evidence type="ECO:0000256" key="14">
    <source>
        <dbReference type="RuleBase" id="RU365096"/>
    </source>
</evidence>
<keyword evidence="11" id="KW-0411">Iron-sulfur</keyword>
<dbReference type="SMART" id="SM00478">
    <property type="entry name" value="ENDO3c"/>
    <property type="match status" value="1"/>
</dbReference>
<dbReference type="InterPro" id="IPR029119">
    <property type="entry name" value="MutY_C"/>
</dbReference>
<dbReference type="InterPro" id="IPR003651">
    <property type="entry name" value="Endonuclease3_FeS-loop_motif"/>
</dbReference>
<dbReference type="CDD" id="cd03431">
    <property type="entry name" value="NUDIX_DNA_Glycosylase_C-MutY"/>
    <property type="match status" value="1"/>
</dbReference>
<gene>
    <name evidence="16" type="primary">mutY</name>
    <name evidence="16" type="ORF">GPAL_3964</name>
</gene>
<dbReference type="Gene3D" id="3.90.79.10">
    <property type="entry name" value="Nucleoside Triphosphate Pyrophosphohydrolase"/>
    <property type="match status" value="1"/>
</dbReference>
<feature type="domain" description="HhH-GPD" evidence="15">
    <location>
        <begin position="41"/>
        <end position="215"/>
    </location>
</feature>
<dbReference type="InterPro" id="IPR004036">
    <property type="entry name" value="Endonuclease-III-like_CS2"/>
</dbReference>
<dbReference type="GO" id="GO:0034039">
    <property type="term" value="F:8-oxo-7,8-dihydroguanine DNA N-glycosylase activity"/>
    <property type="evidence" value="ECO:0007669"/>
    <property type="project" value="TreeGrafter"/>
</dbReference>
<dbReference type="SUPFAM" id="SSF55811">
    <property type="entry name" value="Nudix"/>
    <property type="match status" value="1"/>
</dbReference>
<keyword evidence="12" id="KW-0234">DNA repair</keyword>
<dbReference type="Gene3D" id="1.10.1670.10">
    <property type="entry name" value="Helix-hairpin-Helix base-excision DNA repair enzymes (C-terminal)"/>
    <property type="match status" value="1"/>
</dbReference>
<dbReference type="PANTHER" id="PTHR42944">
    <property type="entry name" value="ADENINE DNA GLYCOSYLASE"/>
    <property type="match status" value="1"/>
</dbReference>
<dbReference type="GO" id="GO:0035485">
    <property type="term" value="F:adenine/guanine mispair binding"/>
    <property type="evidence" value="ECO:0007669"/>
    <property type="project" value="TreeGrafter"/>
</dbReference>
<dbReference type="Pfam" id="PF00633">
    <property type="entry name" value="HHH"/>
    <property type="match status" value="1"/>
</dbReference>
<dbReference type="EMBL" id="BAEQ01000066">
    <property type="protein sequence ID" value="GAC30804.1"/>
    <property type="molecule type" value="Genomic_DNA"/>
</dbReference>
<dbReference type="InterPro" id="IPR044298">
    <property type="entry name" value="MIG/MutY"/>
</dbReference>
<evidence type="ECO:0000256" key="4">
    <source>
        <dbReference type="ARBA" id="ARBA00012045"/>
    </source>
</evidence>
<evidence type="ECO:0000256" key="7">
    <source>
        <dbReference type="ARBA" id="ARBA00022723"/>
    </source>
</evidence>
<dbReference type="GO" id="GO:0032357">
    <property type="term" value="F:oxidized purine DNA binding"/>
    <property type="evidence" value="ECO:0007669"/>
    <property type="project" value="TreeGrafter"/>
</dbReference>
<dbReference type="Pfam" id="PF10576">
    <property type="entry name" value="EndIII_4Fe-2S"/>
    <property type="match status" value="1"/>
</dbReference>
<evidence type="ECO:0000256" key="2">
    <source>
        <dbReference type="ARBA" id="ARBA00002933"/>
    </source>
</evidence>
<evidence type="ECO:0000313" key="17">
    <source>
        <dbReference type="Proteomes" id="UP000006251"/>
    </source>
</evidence>
<comment type="catalytic activity">
    <reaction evidence="1 14">
        <text>Hydrolyzes free adenine bases from 7,8-dihydro-8-oxoguanine:adenine mismatched double-stranded DNA, leaving an apurinic site.</text>
        <dbReference type="EC" id="3.2.2.31"/>
    </reaction>
</comment>
<dbReference type="Gene3D" id="1.10.340.30">
    <property type="entry name" value="Hypothetical protein, domain 2"/>
    <property type="match status" value="1"/>
</dbReference>
<accession>K6YDL6</accession>
<evidence type="ECO:0000256" key="3">
    <source>
        <dbReference type="ARBA" id="ARBA00008343"/>
    </source>
</evidence>
<evidence type="ECO:0000313" key="16">
    <source>
        <dbReference type="EMBL" id="GAC30804.1"/>
    </source>
</evidence>
<keyword evidence="8 14" id="KW-0227">DNA damage</keyword>
<reference evidence="17" key="1">
    <citation type="journal article" date="2014" name="Environ. Microbiol.">
        <title>Comparative genomics of the marine bacterial genus Glaciecola reveals the high degree of genomic diversity and genomic characteristic for cold adaptation.</title>
        <authorList>
            <person name="Qin Q.L."/>
            <person name="Xie B.B."/>
            <person name="Yu Y."/>
            <person name="Shu Y.L."/>
            <person name="Rong J.C."/>
            <person name="Zhang Y.J."/>
            <person name="Zhao D.L."/>
            <person name="Chen X.L."/>
            <person name="Zhang X.Y."/>
            <person name="Chen B."/>
            <person name="Zhou B.C."/>
            <person name="Zhang Y.Z."/>
        </authorList>
    </citation>
    <scope>NUCLEOTIDE SEQUENCE [LARGE SCALE GENOMIC DNA]</scope>
    <source>
        <strain evidence="17">ACAM 615</strain>
    </source>
</reference>
<comment type="caution">
    <text evidence="16">The sequence shown here is derived from an EMBL/GenBank/DDBJ whole genome shotgun (WGS) entry which is preliminary data.</text>
</comment>
<dbReference type="SMART" id="SM00525">
    <property type="entry name" value="FES"/>
    <property type="match status" value="1"/>
</dbReference>
<dbReference type="GO" id="GO:0051539">
    <property type="term" value="F:4 iron, 4 sulfur cluster binding"/>
    <property type="evidence" value="ECO:0007669"/>
    <property type="project" value="UniProtKB-UniRule"/>
</dbReference>
<comment type="function">
    <text evidence="2">Adenine glycosylase active on G-A mispairs. MutY also corrects error-prone DNA synthesis past GO lesions which are due to the oxidatively damaged form of guanine: 7,8-dihydro-8-oxoguanine (8-oxo-dGTP).</text>
</comment>
<evidence type="ECO:0000256" key="1">
    <source>
        <dbReference type="ARBA" id="ARBA00000843"/>
    </source>
</evidence>
<proteinExistence type="inferred from homology"/>
<dbReference type="PROSITE" id="PS01155">
    <property type="entry name" value="ENDONUCLEASE_III_2"/>
    <property type="match status" value="1"/>
</dbReference>
<dbReference type="InterPro" id="IPR015797">
    <property type="entry name" value="NUDIX_hydrolase-like_dom_sf"/>
</dbReference>
<keyword evidence="17" id="KW-1185">Reference proteome</keyword>
<dbReference type="InterPro" id="IPR004035">
    <property type="entry name" value="Endouclease-III_FeS-bd_BS"/>
</dbReference>
<dbReference type="CDD" id="cd00056">
    <property type="entry name" value="ENDO3c"/>
    <property type="match status" value="1"/>
</dbReference>
<keyword evidence="9 16" id="KW-0378">Hydrolase</keyword>
<dbReference type="InterPro" id="IPR003265">
    <property type="entry name" value="HhH-GPD_domain"/>
</dbReference>
<keyword evidence="13 14" id="KW-0326">Glycosidase</keyword>
<dbReference type="PROSITE" id="PS00764">
    <property type="entry name" value="ENDONUCLEASE_III_1"/>
    <property type="match status" value="1"/>
</dbReference>
<name>K6YDL6_9ALTE</name>
<dbReference type="GO" id="GO:0006284">
    <property type="term" value="P:base-excision repair"/>
    <property type="evidence" value="ECO:0007669"/>
    <property type="project" value="UniProtKB-UniRule"/>
</dbReference>
<evidence type="ECO:0000256" key="10">
    <source>
        <dbReference type="ARBA" id="ARBA00023004"/>
    </source>
</evidence>
<evidence type="ECO:0000256" key="8">
    <source>
        <dbReference type="ARBA" id="ARBA00022763"/>
    </source>
</evidence>
<evidence type="ECO:0000256" key="5">
    <source>
        <dbReference type="ARBA" id="ARBA00022023"/>
    </source>
</evidence>
<dbReference type="GO" id="GO:0046872">
    <property type="term" value="F:metal ion binding"/>
    <property type="evidence" value="ECO:0007669"/>
    <property type="project" value="UniProtKB-UniRule"/>
</dbReference>
<dbReference type="AlphaFoldDB" id="K6YDL6"/>
<dbReference type="GO" id="GO:0000701">
    <property type="term" value="F:purine-specific mismatch base pair DNA N-glycosylase activity"/>
    <property type="evidence" value="ECO:0007669"/>
    <property type="project" value="UniProtKB-EC"/>
</dbReference>
<evidence type="ECO:0000256" key="13">
    <source>
        <dbReference type="ARBA" id="ARBA00023295"/>
    </source>
</evidence>
<organism evidence="16 17">
    <name type="scientific">Brumicola pallidula DSM 14239 = ACAM 615</name>
    <dbReference type="NCBI Taxonomy" id="1121922"/>
    <lineage>
        <taxon>Bacteria</taxon>
        <taxon>Pseudomonadati</taxon>
        <taxon>Pseudomonadota</taxon>
        <taxon>Gammaproteobacteria</taxon>
        <taxon>Alteromonadales</taxon>
        <taxon>Alteromonadaceae</taxon>
        <taxon>Brumicola</taxon>
    </lineage>
</organism>
<evidence type="ECO:0000256" key="11">
    <source>
        <dbReference type="ARBA" id="ARBA00023014"/>
    </source>
</evidence>
<dbReference type="InterPro" id="IPR000445">
    <property type="entry name" value="HhH_motif"/>
</dbReference>
<comment type="similarity">
    <text evidence="3 14">Belongs to the Nth/MutY family.</text>
</comment>
<keyword evidence="6" id="KW-0004">4Fe-4S</keyword>
<dbReference type="Proteomes" id="UP000006251">
    <property type="component" value="Unassembled WGS sequence"/>
</dbReference>
<dbReference type="PANTHER" id="PTHR42944:SF1">
    <property type="entry name" value="ADENINE DNA GLYCOSYLASE"/>
    <property type="match status" value="1"/>
</dbReference>
<comment type="cofactor">
    <cofactor evidence="14">
        <name>[4Fe-4S] cluster</name>
        <dbReference type="ChEBI" id="CHEBI:49883"/>
    </cofactor>
    <text evidence="14">Binds 1 [4Fe-4S] cluster.</text>
</comment>